<evidence type="ECO:0000256" key="1">
    <source>
        <dbReference type="SAM" id="Phobius"/>
    </source>
</evidence>
<dbReference type="AlphaFoldDB" id="A0A3M8K8L0"/>
<dbReference type="Pfam" id="PF09656">
    <property type="entry name" value="PGPGW"/>
    <property type="match status" value="1"/>
</dbReference>
<keyword evidence="1" id="KW-1133">Transmembrane helix</keyword>
<keyword evidence="3" id="KW-1185">Reference proteome</keyword>
<feature type="transmembrane region" description="Helical" evidence="1">
    <location>
        <begin position="29"/>
        <end position="50"/>
    </location>
</feature>
<reference evidence="2 3" key="1">
    <citation type="submission" date="2018-02" db="EMBL/GenBank/DDBJ databases">
        <title>Corynebacterium alimpuense sp. nov., a marine obligate actinomycete isolated from sediments of Valparaiso bay, Chile.</title>
        <authorList>
            <person name="Claverias F."/>
            <person name="Gonzales-Siles L."/>
            <person name="Salva-Serra F."/>
            <person name="Inganaes E."/>
            <person name="Molin K."/>
            <person name="Cumsille A."/>
            <person name="Undabarrena A."/>
            <person name="Couve E."/>
            <person name="Moore E.R.B."/>
            <person name="Gomila M."/>
            <person name="Camara B."/>
        </authorList>
    </citation>
    <scope>NUCLEOTIDE SEQUENCE [LARGE SCALE GENOMIC DNA]</scope>
    <source>
        <strain evidence="2 3">CCUG 69366</strain>
    </source>
</reference>
<organism evidence="2 3">
    <name type="scientific">Corynebacterium alimapuense</name>
    <dbReference type="NCBI Taxonomy" id="1576874"/>
    <lineage>
        <taxon>Bacteria</taxon>
        <taxon>Bacillati</taxon>
        <taxon>Actinomycetota</taxon>
        <taxon>Actinomycetes</taxon>
        <taxon>Mycobacteriales</taxon>
        <taxon>Corynebacteriaceae</taxon>
        <taxon>Corynebacterium</taxon>
    </lineage>
</organism>
<dbReference type="OrthoDB" id="3295542at2"/>
<dbReference type="InterPro" id="IPR013434">
    <property type="entry name" value="CHP02611"/>
</dbReference>
<feature type="transmembrane region" description="Helical" evidence="1">
    <location>
        <begin position="101"/>
        <end position="123"/>
    </location>
</feature>
<evidence type="ECO:0000313" key="3">
    <source>
        <dbReference type="Proteomes" id="UP000266975"/>
    </source>
</evidence>
<gene>
    <name evidence="2" type="ORF">C5L39_06140</name>
</gene>
<dbReference type="Proteomes" id="UP000266975">
    <property type="component" value="Unassembled WGS sequence"/>
</dbReference>
<keyword evidence="1" id="KW-0472">Membrane</keyword>
<evidence type="ECO:0000313" key="2">
    <source>
        <dbReference type="EMBL" id="RNE48872.1"/>
    </source>
</evidence>
<keyword evidence="1" id="KW-0812">Transmembrane</keyword>
<dbReference type="InterPro" id="IPR019099">
    <property type="entry name" value="Uncharacterised_PGPGW_TM"/>
</dbReference>
<comment type="caution">
    <text evidence="2">The sequence shown here is derived from an EMBL/GenBank/DDBJ whole genome shotgun (WGS) entry which is preliminary data.</text>
</comment>
<protein>
    <submittedName>
        <fullName evidence="2">TIGR02611 family protein</fullName>
    </submittedName>
</protein>
<accession>A0A3M8K8L0</accession>
<name>A0A3M8K8L0_9CORY</name>
<proteinExistence type="predicted"/>
<dbReference type="EMBL" id="PTJO01000004">
    <property type="protein sequence ID" value="RNE48872.1"/>
    <property type="molecule type" value="Genomic_DNA"/>
</dbReference>
<dbReference type="NCBIfam" id="TIGR02611">
    <property type="entry name" value="TIGR02611 family protein"/>
    <property type="match status" value="1"/>
</dbReference>
<feature type="transmembrane region" description="Helical" evidence="1">
    <location>
        <begin position="56"/>
        <end position="74"/>
    </location>
</feature>
<sequence>MAPMRKMVSERVERFAATHSRSKNSRYGFLVRPLTLTLGWVVLIIGLITIPLPGQGWLTTFIGVGILSLEQVWAHKLLRRGVHIYDLIVAWFHRQTRSTRILLSGLLIALVWLVFTGMIYGAWRSGTLDFLTPFATWIGLER</sequence>